<evidence type="ECO:0000313" key="5">
    <source>
        <dbReference type="EMBL" id="ELR12929.1"/>
    </source>
</evidence>
<dbReference type="STRING" id="1257118.L8GJA2"/>
<dbReference type="PANTHER" id="PTHR15893">
    <property type="entry name" value="RIBOSOMAL PROTEIN L27"/>
    <property type="match status" value="1"/>
</dbReference>
<dbReference type="InterPro" id="IPR001684">
    <property type="entry name" value="Ribosomal_bL27"/>
</dbReference>
<evidence type="ECO:0000256" key="1">
    <source>
        <dbReference type="ARBA" id="ARBA00010797"/>
    </source>
</evidence>
<dbReference type="GO" id="GO:1990904">
    <property type="term" value="C:ribonucleoprotein complex"/>
    <property type="evidence" value="ECO:0007669"/>
    <property type="project" value="UniProtKB-KW"/>
</dbReference>
<evidence type="ECO:0000256" key="2">
    <source>
        <dbReference type="ARBA" id="ARBA00022980"/>
    </source>
</evidence>
<evidence type="ECO:0000313" key="6">
    <source>
        <dbReference type="Proteomes" id="UP000011083"/>
    </source>
</evidence>
<protein>
    <submittedName>
        <fullName evidence="5">Ribosomal protein L27, putative</fullName>
    </submittedName>
</protein>
<feature type="region of interest" description="Disordered" evidence="4">
    <location>
        <begin position="37"/>
        <end position="84"/>
    </location>
</feature>
<dbReference type="SUPFAM" id="SSF110324">
    <property type="entry name" value="Ribosomal L27 protein-like"/>
    <property type="match status" value="1"/>
</dbReference>
<keyword evidence="6" id="KW-1185">Reference proteome</keyword>
<sequence length="148" mass="15670">MQRMSSGAVGLRTSNVSSMGNGMMARTWGIAVGGSSSSTAATRMVGPSTWGDVWRRGATKKTGGSSKNGRTSRPKYLGPKRGDGEEVKAGEILLRQRGTRIHPGPGVERGRDHTLYATTPGVVSYTTSHYPFIFHKKGNTSASLQVGS</sequence>
<dbReference type="InterPro" id="IPR018261">
    <property type="entry name" value="Ribosomal_bL27_CS"/>
</dbReference>
<dbReference type="Pfam" id="PF01016">
    <property type="entry name" value="Ribosomal_L27"/>
    <property type="match status" value="1"/>
</dbReference>
<dbReference type="RefSeq" id="XP_004334942.1">
    <property type="nucleotide sequence ID" value="XM_004334894.1"/>
</dbReference>
<dbReference type="GO" id="GO:0006412">
    <property type="term" value="P:translation"/>
    <property type="evidence" value="ECO:0007669"/>
    <property type="project" value="InterPro"/>
</dbReference>
<dbReference type="FunFam" id="2.40.50.100:FF:000020">
    <property type="entry name" value="50S ribosomal protein L27"/>
    <property type="match status" value="1"/>
</dbReference>
<dbReference type="NCBIfam" id="TIGR00062">
    <property type="entry name" value="L27"/>
    <property type="match status" value="1"/>
</dbReference>
<dbReference type="Proteomes" id="UP000011083">
    <property type="component" value="Unassembled WGS sequence"/>
</dbReference>
<keyword evidence="3" id="KW-0687">Ribonucleoprotein</keyword>
<dbReference type="Gene3D" id="2.40.50.100">
    <property type="match status" value="1"/>
</dbReference>
<dbReference type="GO" id="GO:0003735">
    <property type="term" value="F:structural constituent of ribosome"/>
    <property type="evidence" value="ECO:0007669"/>
    <property type="project" value="InterPro"/>
</dbReference>
<organism evidence="5 6">
    <name type="scientific">Acanthamoeba castellanii (strain ATCC 30010 / Neff)</name>
    <dbReference type="NCBI Taxonomy" id="1257118"/>
    <lineage>
        <taxon>Eukaryota</taxon>
        <taxon>Amoebozoa</taxon>
        <taxon>Discosea</taxon>
        <taxon>Longamoebia</taxon>
        <taxon>Centramoebida</taxon>
        <taxon>Acanthamoebidae</taxon>
        <taxon>Acanthamoeba</taxon>
    </lineage>
</organism>
<feature type="compositionally biased region" description="Polar residues" evidence="4">
    <location>
        <begin position="62"/>
        <end position="71"/>
    </location>
</feature>
<accession>L8GJA2</accession>
<evidence type="ECO:0000256" key="4">
    <source>
        <dbReference type="SAM" id="MobiDB-lite"/>
    </source>
</evidence>
<dbReference type="PROSITE" id="PS00831">
    <property type="entry name" value="RIBOSOMAL_L27"/>
    <property type="match status" value="1"/>
</dbReference>
<dbReference type="KEGG" id="acan:ACA1_095890"/>
<name>L8GJA2_ACACF</name>
<dbReference type="PANTHER" id="PTHR15893:SF0">
    <property type="entry name" value="LARGE RIBOSOMAL SUBUNIT PROTEIN BL27M"/>
    <property type="match status" value="1"/>
</dbReference>
<gene>
    <name evidence="5" type="ORF">ACA1_095890</name>
</gene>
<dbReference type="GO" id="GO:0005840">
    <property type="term" value="C:ribosome"/>
    <property type="evidence" value="ECO:0007669"/>
    <property type="project" value="UniProtKB-KW"/>
</dbReference>
<dbReference type="OrthoDB" id="1867012at2759"/>
<dbReference type="EMBL" id="KB008103">
    <property type="protein sequence ID" value="ELR12929.1"/>
    <property type="molecule type" value="Genomic_DNA"/>
</dbReference>
<dbReference type="GeneID" id="14913384"/>
<dbReference type="VEuPathDB" id="AmoebaDB:ACA1_095890"/>
<comment type="similarity">
    <text evidence="1">Belongs to the bacterial ribosomal protein bL27 family.</text>
</comment>
<keyword evidence="2 5" id="KW-0689">Ribosomal protein</keyword>
<dbReference type="PRINTS" id="PR00063">
    <property type="entry name" value="RIBOSOMALL27"/>
</dbReference>
<evidence type="ECO:0000256" key="3">
    <source>
        <dbReference type="ARBA" id="ARBA00023274"/>
    </source>
</evidence>
<reference evidence="5 6" key="1">
    <citation type="journal article" date="2013" name="Genome Biol.">
        <title>Genome of Acanthamoeba castellanii highlights extensive lateral gene transfer and early evolution of tyrosine kinase signaling.</title>
        <authorList>
            <person name="Clarke M."/>
            <person name="Lohan A.J."/>
            <person name="Liu B."/>
            <person name="Lagkouvardos I."/>
            <person name="Roy S."/>
            <person name="Zafar N."/>
            <person name="Bertelli C."/>
            <person name="Schilde C."/>
            <person name="Kianianmomeni A."/>
            <person name="Burglin T.R."/>
            <person name="Frech C."/>
            <person name="Turcotte B."/>
            <person name="Kopec K.O."/>
            <person name="Synnott J.M."/>
            <person name="Choo C."/>
            <person name="Paponov I."/>
            <person name="Finkler A."/>
            <person name="Soon Heng Tan C."/>
            <person name="Hutchins A.P."/>
            <person name="Weinmeier T."/>
            <person name="Rattei T."/>
            <person name="Chu J.S."/>
            <person name="Gimenez G."/>
            <person name="Irimia M."/>
            <person name="Rigden D.J."/>
            <person name="Fitzpatrick D.A."/>
            <person name="Lorenzo-Morales J."/>
            <person name="Bateman A."/>
            <person name="Chiu C.H."/>
            <person name="Tang P."/>
            <person name="Hegemann P."/>
            <person name="Fromm H."/>
            <person name="Raoult D."/>
            <person name="Greub G."/>
            <person name="Miranda-Saavedra D."/>
            <person name="Chen N."/>
            <person name="Nash P."/>
            <person name="Ginger M.L."/>
            <person name="Horn M."/>
            <person name="Schaap P."/>
            <person name="Caler L."/>
            <person name="Loftus B."/>
        </authorList>
    </citation>
    <scope>NUCLEOTIDE SEQUENCE [LARGE SCALE GENOMIC DNA]</scope>
    <source>
        <strain evidence="5 6">Neff</strain>
    </source>
</reference>
<proteinExistence type="inferred from homology"/>
<dbReference type="AlphaFoldDB" id="L8GJA2"/>